<accession>A0A090F8X9</accession>
<name>A0A090F8X9_MESPL</name>
<dbReference type="EMBL" id="CCNB01000015">
    <property type="protein sequence ID" value="CDX37979.1"/>
    <property type="molecule type" value="Genomic_DNA"/>
</dbReference>
<dbReference type="Proteomes" id="UP000046373">
    <property type="component" value="Unassembled WGS sequence"/>
</dbReference>
<sequence length="94" mass="10267">MFWNGLMVSPSGAWGTGSTKVQAGRALHPDGAARKGICHCLSDIRSRAAELPVWLHRYNWHRPHGSLKSKTPISRLASPAFRVLGVEPQQVVLG</sequence>
<dbReference type="AlphaFoldDB" id="A0A090F8X9"/>
<evidence type="ECO:0000313" key="2">
    <source>
        <dbReference type="Proteomes" id="UP000046373"/>
    </source>
</evidence>
<evidence type="ECO:0000313" key="1">
    <source>
        <dbReference type="EMBL" id="CDX37979.1"/>
    </source>
</evidence>
<gene>
    <name evidence="1" type="ORF">MPLDJ20_220001</name>
</gene>
<protein>
    <submittedName>
        <fullName evidence="1">Uncharacterized protein</fullName>
    </submittedName>
</protein>
<proteinExistence type="predicted"/>
<organism evidence="1 2">
    <name type="scientific">Mesorhizobium plurifarium</name>
    <dbReference type="NCBI Taxonomy" id="69974"/>
    <lineage>
        <taxon>Bacteria</taxon>
        <taxon>Pseudomonadati</taxon>
        <taxon>Pseudomonadota</taxon>
        <taxon>Alphaproteobacteria</taxon>
        <taxon>Hyphomicrobiales</taxon>
        <taxon>Phyllobacteriaceae</taxon>
        <taxon>Mesorhizobium</taxon>
    </lineage>
</organism>
<reference evidence="1 2" key="1">
    <citation type="submission" date="2014-08" db="EMBL/GenBank/DDBJ databases">
        <authorList>
            <person name="Moulin Lionel"/>
        </authorList>
    </citation>
    <scope>NUCLEOTIDE SEQUENCE [LARGE SCALE GENOMIC DNA]</scope>
</reference>